<organism evidence="3 4">
    <name type="scientific">Lymnaea stagnalis</name>
    <name type="common">Great pond snail</name>
    <name type="synonym">Helix stagnalis</name>
    <dbReference type="NCBI Taxonomy" id="6523"/>
    <lineage>
        <taxon>Eukaryota</taxon>
        <taxon>Metazoa</taxon>
        <taxon>Spiralia</taxon>
        <taxon>Lophotrochozoa</taxon>
        <taxon>Mollusca</taxon>
        <taxon>Gastropoda</taxon>
        <taxon>Heterobranchia</taxon>
        <taxon>Euthyneura</taxon>
        <taxon>Panpulmonata</taxon>
        <taxon>Hygrophila</taxon>
        <taxon>Lymnaeoidea</taxon>
        <taxon>Lymnaeidae</taxon>
        <taxon>Lymnaea</taxon>
    </lineage>
</organism>
<name>A0AAV2I5C6_LYMST</name>
<comment type="caution">
    <text evidence="3">The sequence shown here is derived from an EMBL/GenBank/DDBJ whole genome shotgun (WGS) entry which is preliminary data.</text>
</comment>
<dbReference type="AlphaFoldDB" id="A0AAV2I5C6"/>
<dbReference type="Proteomes" id="UP001497497">
    <property type="component" value="Unassembled WGS sequence"/>
</dbReference>
<proteinExistence type="predicted"/>
<dbReference type="EMBL" id="CAXITT010000459">
    <property type="protein sequence ID" value="CAL1541918.1"/>
    <property type="molecule type" value="Genomic_DNA"/>
</dbReference>
<evidence type="ECO:0000256" key="2">
    <source>
        <dbReference type="SAM" id="Phobius"/>
    </source>
</evidence>
<accession>A0AAV2I5C6</accession>
<gene>
    <name evidence="3" type="ORF">GSLYS_00015524001</name>
</gene>
<evidence type="ECO:0000256" key="1">
    <source>
        <dbReference type="SAM" id="MobiDB-lite"/>
    </source>
</evidence>
<feature type="region of interest" description="Disordered" evidence="1">
    <location>
        <begin position="258"/>
        <end position="277"/>
    </location>
</feature>
<reference evidence="3 4" key="1">
    <citation type="submission" date="2024-04" db="EMBL/GenBank/DDBJ databases">
        <authorList>
            <consortium name="Genoscope - CEA"/>
            <person name="William W."/>
        </authorList>
    </citation>
    <scope>NUCLEOTIDE SEQUENCE [LARGE SCALE GENOMIC DNA]</scope>
</reference>
<feature type="transmembrane region" description="Helical" evidence="2">
    <location>
        <begin position="58"/>
        <end position="78"/>
    </location>
</feature>
<protein>
    <submittedName>
        <fullName evidence="3">Uncharacterized protein</fullName>
    </submittedName>
</protein>
<keyword evidence="2" id="KW-1133">Transmembrane helix</keyword>
<keyword evidence="2" id="KW-0812">Transmembrane</keyword>
<evidence type="ECO:0000313" key="3">
    <source>
        <dbReference type="EMBL" id="CAL1541918.1"/>
    </source>
</evidence>
<feature type="compositionally biased region" description="Basic and acidic residues" evidence="1">
    <location>
        <begin position="261"/>
        <end position="270"/>
    </location>
</feature>
<sequence>MALAFENYDAWVLSPYCFCPNKNWLSVEGLSYIDGPVITQLEGDGMAALPGLSRHETALLAALLMALAVFLFLLYLLVCCLCPFGLCCGKNGWCCSKTGHSKNAKVSSGKGSSAVNLTAVDMKIPRPWMDGYSGYSDSELEKTKRSTDLTRWDDDENLWGRGSTRGFSNSAFQGDNLKNGGWFSTSDLDSVYGVGRDRSVRSKQAWMGTRSGDKGRQFISMGGYYLSSANKKDYGNVNSSVRRRRSFSDFIDQVMSPYSTDDTRNARDNHSGNYGDSVHRHAEIYSVVGPGGLQKEDRGQVIETSTYNKREAVRSLAQPVSIAGNDQNSTPMNAITEISLGNTTRDSDPAGTLVVYNGDSGKPDGYAHSYKTTSMTSVDNGSDGSMERNFHRDSAYPQHNLITEITSSYKKRVIEETETVTI</sequence>
<evidence type="ECO:0000313" key="4">
    <source>
        <dbReference type="Proteomes" id="UP001497497"/>
    </source>
</evidence>
<keyword evidence="2" id="KW-0472">Membrane</keyword>
<keyword evidence="4" id="KW-1185">Reference proteome</keyword>